<evidence type="ECO:0000256" key="1">
    <source>
        <dbReference type="ARBA" id="ARBA00010944"/>
    </source>
</evidence>
<dbReference type="GO" id="GO:0008831">
    <property type="term" value="F:dTDP-4-dehydrorhamnose reductase activity"/>
    <property type="evidence" value="ECO:0007669"/>
    <property type="project" value="UniProtKB-EC"/>
</dbReference>
<dbReference type="PANTHER" id="PTHR10491">
    <property type="entry name" value="DTDP-4-DEHYDRORHAMNOSE REDUCTASE"/>
    <property type="match status" value="1"/>
</dbReference>
<name>A0A499UA55_9ACTN</name>
<keyword evidence="2" id="KW-0521">NADP</keyword>
<evidence type="ECO:0000259" key="3">
    <source>
        <dbReference type="Pfam" id="PF04321"/>
    </source>
</evidence>
<dbReference type="InterPro" id="IPR036291">
    <property type="entry name" value="NAD(P)-bd_dom_sf"/>
</dbReference>
<gene>
    <name evidence="4" type="primary">rmlD</name>
    <name evidence="4" type="ORF">SSPO_000410</name>
</gene>
<evidence type="ECO:0000313" key="4">
    <source>
        <dbReference type="EMBL" id="BBJ37323.1"/>
    </source>
</evidence>
<dbReference type="EC" id="1.1.1.133" evidence="2"/>
<dbReference type="InterPro" id="IPR029903">
    <property type="entry name" value="RmlD-like-bd"/>
</dbReference>
<comment type="similarity">
    <text evidence="1 2">Belongs to the dTDP-4-dehydrorhamnose reductase family.</text>
</comment>
<comment type="pathway">
    <text evidence="2">Carbohydrate biosynthesis; dTDP-L-rhamnose biosynthesis.</text>
</comment>
<proteinExistence type="inferred from homology"/>
<dbReference type="EMBL" id="AP019620">
    <property type="protein sequence ID" value="BBJ37323.1"/>
    <property type="molecule type" value="Genomic_DNA"/>
</dbReference>
<protein>
    <recommendedName>
        <fullName evidence="2">dTDP-4-dehydrorhamnose reductase</fullName>
        <ecNumber evidence="2">1.1.1.133</ecNumber>
    </recommendedName>
</protein>
<feature type="domain" description="RmlD-like substrate binding" evidence="3">
    <location>
        <begin position="1"/>
        <end position="291"/>
    </location>
</feature>
<accession>A0A499UA55</accession>
<dbReference type="Proteomes" id="UP000463951">
    <property type="component" value="Chromosome"/>
</dbReference>
<dbReference type="PANTHER" id="PTHR10491:SF4">
    <property type="entry name" value="METHIONINE ADENOSYLTRANSFERASE 2 SUBUNIT BETA"/>
    <property type="match status" value="1"/>
</dbReference>
<dbReference type="UniPathway" id="UPA00124"/>
<dbReference type="Gene3D" id="3.40.50.720">
    <property type="entry name" value="NAD(P)-binding Rossmann-like Domain"/>
    <property type="match status" value="1"/>
</dbReference>
<dbReference type="InterPro" id="IPR005913">
    <property type="entry name" value="dTDP_dehydrorham_reduct"/>
</dbReference>
<comment type="function">
    <text evidence="2">Catalyzes the reduction of dTDP-6-deoxy-L-lyxo-4-hexulose to yield dTDP-L-rhamnose.</text>
</comment>
<dbReference type="AlphaFoldDB" id="A0A499UA55"/>
<evidence type="ECO:0000313" key="5">
    <source>
        <dbReference type="Proteomes" id="UP000463951"/>
    </source>
</evidence>
<dbReference type="SUPFAM" id="SSF51735">
    <property type="entry name" value="NAD(P)-binding Rossmann-fold domains"/>
    <property type="match status" value="1"/>
</dbReference>
<evidence type="ECO:0000256" key="2">
    <source>
        <dbReference type="RuleBase" id="RU364082"/>
    </source>
</evidence>
<keyword evidence="2" id="KW-0560">Oxidoreductase</keyword>
<dbReference type="GO" id="GO:0019305">
    <property type="term" value="P:dTDP-rhamnose biosynthetic process"/>
    <property type="evidence" value="ECO:0007669"/>
    <property type="project" value="UniProtKB-UniPathway"/>
</dbReference>
<reference evidence="4 5" key="1">
    <citation type="journal article" date="2020" name="Int. J. Syst. Evol. Microbiol.">
        <title>Reclassification of Streptomyces castelarensis and Streptomyces sporoclivatus as later heterotypic synonyms of Streptomyces antimycoticus.</title>
        <authorList>
            <person name="Komaki H."/>
            <person name="Tamura T."/>
        </authorList>
    </citation>
    <scope>NUCLEOTIDE SEQUENCE [LARGE SCALE GENOMIC DNA]</scope>
    <source>
        <strain evidence="4 5">NBRC 100767</strain>
    </source>
</reference>
<organism evidence="4 5">
    <name type="scientific">Streptomyces antimycoticus</name>
    <dbReference type="NCBI Taxonomy" id="68175"/>
    <lineage>
        <taxon>Bacteria</taxon>
        <taxon>Bacillati</taxon>
        <taxon>Actinomycetota</taxon>
        <taxon>Actinomycetes</taxon>
        <taxon>Kitasatosporales</taxon>
        <taxon>Streptomycetaceae</taxon>
        <taxon>Streptomyces</taxon>
        <taxon>Streptomyces violaceusniger group</taxon>
    </lineage>
</organism>
<dbReference type="Pfam" id="PF04321">
    <property type="entry name" value="RmlD_sub_bind"/>
    <property type="match status" value="1"/>
</dbReference>
<dbReference type="CDD" id="cd05254">
    <property type="entry name" value="dTDP_HR_like_SDR_e"/>
    <property type="match status" value="1"/>
</dbReference>
<sequence>MRIYLTGADGMLGTALTAALGADPATAHWAVKGVSVRDFDIADESAARASILGFAPDVVVHTAAHAIVDDCERDPSMALRVNIQGTHHVADACREAGSQLVHISSDYVFDGATPPRGGYREDAVPNPLSVYGLTKLAGERIAQSVPEHLCVRTSWLFGGADERTDQVRSLVGALLRRERPALIHDQFSCPTYTADLAGALVRLLSGPLPPSGALHMANSGSASWQEVGLVAAAELRRAGLPDIPDPVPLSMEDCGFVGGRPRDSSLATGRLAGLGSPLPHWSDAVRRYCAALLAEGSVAVGSPAAR</sequence>
<dbReference type="NCBIfam" id="TIGR01214">
    <property type="entry name" value="rmlD"/>
    <property type="match status" value="1"/>
</dbReference>